<proteinExistence type="predicted"/>
<dbReference type="KEGG" id="tvd:SG34_009425"/>
<sequence>MYTKSLQHLLLLMVLFSSYCTVAYDEKKAVNIYIGHQKAPYVTNLSQRQGLYFDLVRQFNSRSENYRFELVYMPRKRLNRNLHEGSLDGAVLGVIPAWFKDKSQSKYLWTEGIFEDYDLVVSSVQLSFEYQTPESMTGQTIVGVTGYYYYGVDELVHQQKIVRVDVENEHRLLEMIILGRVNIGIIGHATLLSILADNESWRERLHLSKNTFSKKFLRRILIPKYYPELLRELNPLISSVINSREWQKVLQSYY</sequence>
<dbReference type="SUPFAM" id="SSF53850">
    <property type="entry name" value="Periplasmic binding protein-like II"/>
    <property type="match status" value="1"/>
</dbReference>
<organism evidence="2 3">
    <name type="scientific">Thalassomonas viridans</name>
    <dbReference type="NCBI Taxonomy" id="137584"/>
    <lineage>
        <taxon>Bacteria</taxon>
        <taxon>Pseudomonadati</taxon>
        <taxon>Pseudomonadota</taxon>
        <taxon>Gammaproteobacteria</taxon>
        <taxon>Alteromonadales</taxon>
        <taxon>Colwelliaceae</taxon>
        <taxon>Thalassomonas</taxon>
    </lineage>
</organism>
<accession>A0AAE9Z5P7</accession>
<reference evidence="2 3" key="1">
    <citation type="journal article" date="2015" name="Genome Announc.">
        <title>Draft Genome Sequences of Marine Isolates of Thalassomonas viridans and Thalassomonas actiniarum.</title>
        <authorList>
            <person name="Olonade I."/>
            <person name="van Zyl L.J."/>
            <person name="Trindade M."/>
        </authorList>
    </citation>
    <scope>NUCLEOTIDE SEQUENCE [LARGE SCALE GENOMIC DNA]</scope>
    <source>
        <strain evidence="2 3">XOM25</strain>
    </source>
</reference>
<protein>
    <submittedName>
        <fullName evidence="2">Transporter substrate-binding domain-containing protein</fullName>
    </submittedName>
</protein>
<evidence type="ECO:0000313" key="2">
    <source>
        <dbReference type="EMBL" id="WDE07083.1"/>
    </source>
</evidence>
<gene>
    <name evidence="2" type="ORF">SG34_009425</name>
</gene>
<dbReference type="RefSeq" id="WP_044841646.1">
    <property type="nucleotide sequence ID" value="NZ_CP059733.1"/>
</dbReference>
<dbReference type="AlphaFoldDB" id="A0AAE9Z5P7"/>
<dbReference type="EMBL" id="CP059733">
    <property type="protein sequence ID" value="WDE07083.1"/>
    <property type="molecule type" value="Genomic_DNA"/>
</dbReference>
<evidence type="ECO:0000256" key="1">
    <source>
        <dbReference type="SAM" id="SignalP"/>
    </source>
</evidence>
<dbReference type="Gene3D" id="3.40.190.10">
    <property type="entry name" value="Periplasmic binding protein-like II"/>
    <property type="match status" value="2"/>
</dbReference>
<dbReference type="Proteomes" id="UP000032352">
    <property type="component" value="Chromosome"/>
</dbReference>
<evidence type="ECO:0000313" key="3">
    <source>
        <dbReference type="Proteomes" id="UP000032352"/>
    </source>
</evidence>
<reference evidence="2 3" key="2">
    <citation type="journal article" date="2022" name="Mar. Drugs">
        <title>Bioassay-Guided Fractionation Leads to the Detection of Cholic Acid Generated by the Rare Thalassomonas sp.</title>
        <authorList>
            <person name="Pheiffer F."/>
            <person name="Schneider Y.K."/>
            <person name="Hansen E.H."/>
            <person name="Andersen J.H."/>
            <person name="Isaksson J."/>
            <person name="Busche T."/>
            <person name="R C."/>
            <person name="Kalinowski J."/>
            <person name="Zyl L.V."/>
            <person name="Trindade M."/>
        </authorList>
    </citation>
    <scope>NUCLEOTIDE SEQUENCE [LARGE SCALE GENOMIC DNA]</scope>
    <source>
        <strain evidence="2 3">XOM25</strain>
    </source>
</reference>
<feature type="chain" id="PRO_5042273264" evidence="1">
    <location>
        <begin position="24"/>
        <end position="254"/>
    </location>
</feature>
<keyword evidence="1" id="KW-0732">Signal</keyword>
<name>A0AAE9Z5P7_9GAMM</name>
<feature type="signal peptide" evidence="1">
    <location>
        <begin position="1"/>
        <end position="23"/>
    </location>
</feature>
<keyword evidence="3" id="KW-1185">Reference proteome</keyword>